<dbReference type="Proteomes" id="UP001596470">
    <property type="component" value="Unassembled WGS sequence"/>
</dbReference>
<name>A0ABW2DG03_9ACTN</name>
<evidence type="ECO:0000313" key="3">
    <source>
        <dbReference type="Proteomes" id="UP001596470"/>
    </source>
</evidence>
<protein>
    <submittedName>
        <fullName evidence="2">GNAT family N-acetyltransferase</fullName>
        <ecNumber evidence="2">2.3.-.-</ecNumber>
    </submittedName>
</protein>
<dbReference type="GO" id="GO:0016746">
    <property type="term" value="F:acyltransferase activity"/>
    <property type="evidence" value="ECO:0007669"/>
    <property type="project" value="UniProtKB-KW"/>
</dbReference>
<proteinExistence type="predicted"/>
<dbReference type="EC" id="2.3.-.-" evidence="2"/>
<feature type="domain" description="N-acetyltransferase" evidence="1">
    <location>
        <begin position="2"/>
        <end position="152"/>
    </location>
</feature>
<comment type="caution">
    <text evidence="2">The sequence shown here is derived from an EMBL/GenBank/DDBJ whole genome shotgun (WGS) entry which is preliminary data.</text>
</comment>
<sequence length="172" mass="18001">MTLIRREADGDQIAVHALQDAAFKTAAHASGHEADLVDALRGTDAWDPRFSLVAETDGEVTGHVVSTYGTLAGTRVLGLGPIGVDPARHGKGIGSALMHAAIGAADAAGEPAIILLGDPKFYGRFGFVPASAHGVDPGPHEWGDYFQIRTLAAWNDDLHGSFAYAPPFDQFG</sequence>
<dbReference type="InterPro" id="IPR000182">
    <property type="entry name" value="GNAT_dom"/>
</dbReference>
<keyword evidence="2" id="KW-0808">Transferase</keyword>
<dbReference type="EMBL" id="JBHSYS010000005">
    <property type="protein sequence ID" value="MFC6960154.1"/>
    <property type="molecule type" value="Genomic_DNA"/>
</dbReference>
<keyword evidence="2" id="KW-0012">Acyltransferase</keyword>
<dbReference type="RefSeq" id="WP_382356124.1">
    <property type="nucleotide sequence ID" value="NZ_JBHMBP010000005.1"/>
</dbReference>
<evidence type="ECO:0000259" key="1">
    <source>
        <dbReference type="PROSITE" id="PS51186"/>
    </source>
</evidence>
<keyword evidence="3" id="KW-1185">Reference proteome</keyword>
<accession>A0ABW2DG03</accession>
<dbReference type="SUPFAM" id="SSF55729">
    <property type="entry name" value="Acyl-CoA N-acyltransferases (Nat)"/>
    <property type="match status" value="1"/>
</dbReference>
<dbReference type="Pfam" id="PF00583">
    <property type="entry name" value="Acetyltransf_1"/>
    <property type="match status" value="1"/>
</dbReference>
<reference evidence="3" key="1">
    <citation type="journal article" date="2019" name="Int. J. Syst. Evol. Microbiol.">
        <title>The Global Catalogue of Microorganisms (GCM) 10K type strain sequencing project: providing services to taxonomists for standard genome sequencing and annotation.</title>
        <authorList>
            <consortium name="The Broad Institute Genomics Platform"/>
            <consortium name="The Broad Institute Genome Sequencing Center for Infectious Disease"/>
            <person name="Wu L."/>
            <person name="Ma J."/>
        </authorList>
    </citation>
    <scope>NUCLEOTIDE SEQUENCE [LARGE SCALE GENOMIC DNA]</scope>
    <source>
        <strain evidence="3">KACC 12634</strain>
    </source>
</reference>
<dbReference type="InterPro" id="IPR016181">
    <property type="entry name" value="Acyl_CoA_acyltransferase"/>
</dbReference>
<dbReference type="CDD" id="cd04301">
    <property type="entry name" value="NAT_SF"/>
    <property type="match status" value="1"/>
</dbReference>
<dbReference type="PROSITE" id="PS51186">
    <property type="entry name" value="GNAT"/>
    <property type="match status" value="1"/>
</dbReference>
<evidence type="ECO:0000313" key="2">
    <source>
        <dbReference type="EMBL" id="MFC6960154.1"/>
    </source>
</evidence>
<gene>
    <name evidence="2" type="ORF">ACFQS3_23440</name>
</gene>
<dbReference type="Gene3D" id="3.40.630.30">
    <property type="match status" value="1"/>
</dbReference>
<organism evidence="2 3">
    <name type="scientific">Glycomyces mayteni</name>
    <dbReference type="NCBI Taxonomy" id="543887"/>
    <lineage>
        <taxon>Bacteria</taxon>
        <taxon>Bacillati</taxon>
        <taxon>Actinomycetota</taxon>
        <taxon>Actinomycetes</taxon>
        <taxon>Glycomycetales</taxon>
        <taxon>Glycomycetaceae</taxon>
        <taxon>Glycomyces</taxon>
    </lineage>
</organism>